<proteinExistence type="predicted"/>
<feature type="transmembrane region" description="Helical" evidence="2">
    <location>
        <begin position="28"/>
        <end position="47"/>
    </location>
</feature>
<evidence type="ECO:0000313" key="3">
    <source>
        <dbReference type="EMBL" id="CAK7216846.1"/>
    </source>
</evidence>
<evidence type="ECO:0008006" key="5">
    <source>
        <dbReference type="Google" id="ProtNLM"/>
    </source>
</evidence>
<comment type="caution">
    <text evidence="3">The sequence shown here is derived from an EMBL/GenBank/DDBJ whole genome shotgun (WGS) entry which is preliminary data.</text>
</comment>
<accession>A0ABP0BCC4</accession>
<keyword evidence="4" id="KW-1185">Reference proteome</keyword>
<keyword evidence="2" id="KW-0472">Membrane</keyword>
<reference evidence="3 4" key="1">
    <citation type="submission" date="2024-01" db="EMBL/GenBank/DDBJ databases">
        <authorList>
            <person name="Allen C."/>
            <person name="Tagirdzhanova G."/>
        </authorList>
    </citation>
    <scope>NUCLEOTIDE SEQUENCE [LARGE SCALE GENOMIC DNA]</scope>
</reference>
<keyword evidence="2" id="KW-1133">Transmembrane helix</keyword>
<gene>
    <name evidence="3" type="ORF">SEUCBS140593_003001</name>
</gene>
<dbReference type="EMBL" id="CAWUHD010000022">
    <property type="protein sequence ID" value="CAK7216846.1"/>
    <property type="molecule type" value="Genomic_DNA"/>
</dbReference>
<name>A0ABP0BCC4_9PEZI</name>
<protein>
    <recommendedName>
        <fullName evidence="5">Integral membrane protein</fullName>
    </recommendedName>
</protein>
<evidence type="ECO:0000313" key="4">
    <source>
        <dbReference type="Proteomes" id="UP001642482"/>
    </source>
</evidence>
<organism evidence="3 4">
    <name type="scientific">Sporothrix eucalyptigena</name>
    <dbReference type="NCBI Taxonomy" id="1812306"/>
    <lineage>
        <taxon>Eukaryota</taxon>
        <taxon>Fungi</taxon>
        <taxon>Dikarya</taxon>
        <taxon>Ascomycota</taxon>
        <taxon>Pezizomycotina</taxon>
        <taxon>Sordariomycetes</taxon>
        <taxon>Sordariomycetidae</taxon>
        <taxon>Ophiostomatales</taxon>
        <taxon>Ophiostomataceae</taxon>
        <taxon>Sporothrix</taxon>
    </lineage>
</organism>
<evidence type="ECO:0000256" key="1">
    <source>
        <dbReference type="SAM" id="MobiDB-lite"/>
    </source>
</evidence>
<feature type="transmembrane region" description="Helical" evidence="2">
    <location>
        <begin position="97"/>
        <end position="115"/>
    </location>
</feature>
<sequence length="117" mass="12421">MSIPMPSPRSSPLSAPSPRSPAGSQTSVTHNMILVTLLCVMFAVLYWPTAPPTADQPGPYSASRIALIAAVIVAAFTNSAVYIVLHYAGKAHELEHWCLPIALGVAVVVGVRLWMRG</sequence>
<dbReference type="Proteomes" id="UP001642482">
    <property type="component" value="Unassembled WGS sequence"/>
</dbReference>
<feature type="transmembrane region" description="Helical" evidence="2">
    <location>
        <begin position="67"/>
        <end position="85"/>
    </location>
</feature>
<evidence type="ECO:0000256" key="2">
    <source>
        <dbReference type="SAM" id="Phobius"/>
    </source>
</evidence>
<feature type="region of interest" description="Disordered" evidence="1">
    <location>
        <begin position="1"/>
        <end position="25"/>
    </location>
</feature>
<feature type="compositionally biased region" description="Low complexity" evidence="1">
    <location>
        <begin position="10"/>
        <end position="22"/>
    </location>
</feature>
<keyword evidence="2" id="KW-0812">Transmembrane</keyword>